<sequence length="564" mass="64791">ENSNSDSSTATSSTEADIGECASELCNSSDFVGSDPGDNLLNYLSGSYRFHESLFSRPRGFIVHDIWYVRGNDHFDEMCKCVSETILEFIRPDGFWFCFGHATKTPHIHFVLYTHDCAYSNRSCRCATVNKLSDKYRNKNYNRRVIRRGSRNHFQKYIQSIQHYTTLEGRFRLATSVGGHAWAEPYSTKNNAVSINQEHGTNTEIQNNQEICGGCFESYPSHSADTDVAPTVSRFRKYSYGRRASRKEHAVATVYGWLEKHIIIPDHDITSSDKWLSSDFKFITERDGIFQSALKIHRTVLSKLKLNEMIDYINKAEYVQYYPTYKSMLSIAVSKTFIHMILSFQMIDSVKVQFLQFLYKLLNHQTGKMNCLLICGPPSVGKTWFANIIGKLMINTGYIGNYNRYSQFPFQDCPRRNLLIFDEPNIEPASLETFKLLFAGTPTPANIKYESQNLINRTPVIVTCNHDPFPQNSEYRTRINRFKWSYPIDAHISNLKSEVHPLGLYQLLLHYAEADIAPTTTATAPLNEEEFGEAYSEIMSTLEEHSTLTYEDIMVINDFDDNLL</sequence>
<evidence type="ECO:0000256" key="2">
    <source>
        <dbReference type="ARBA" id="ARBA00022840"/>
    </source>
</evidence>
<accession>A0A023EWM9</accession>
<feature type="domain" description="SF3 helicase" evidence="3">
    <location>
        <begin position="350"/>
        <end position="495"/>
    </location>
</feature>
<proteinExistence type="evidence at transcript level"/>
<evidence type="ECO:0000259" key="3">
    <source>
        <dbReference type="PROSITE" id="PS51206"/>
    </source>
</evidence>
<reference evidence="4" key="1">
    <citation type="journal article" date="2014" name="PLoS Negl. Trop. Dis.">
        <title>An updated insight into the Sialotranscriptome of Triatoma infestans: developmental stage and geographic variations.</title>
        <authorList>
            <person name="Schwarz A."/>
            <person name="Medrano-Mercado N."/>
            <person name="Schaub G.A."/>
            <person name="Struchiner C.J."/>
            <person name="Bargues M.D."/>
            <person name="Levy M.Z."/>
            <person name="Ribeiro J.M."/>
        </authorList>
    </citation>
    <scope>NUCLEOTIDE SEQUENCE</scope>
    <source>
        <strain evidence="4">Chile</strain>
        <tissue evidence="4">Salivary glands</tissue>
    </source>
</reference>
<protein>
    <submittedName>
        <fullName evidence="4">Putative ns-1</fullName>
    </submittedName>
</protein>
<keyword evidence="1" id="KW-0547">Nucleotide-binding</keyword>
<name>A0A023EWM9_TRIIF</name>
<dbReference type="InterPro" id="IPR027417">
    <property type="entry name" value="P-loop_NTPase"/>
</dbReference>
<dbReference type="InterPro" id="IPR014015">
    <property type="entry name" value="Helicase_SF3_DNA-vir"/>
</dbReference>
<dbReference type="SUPFAM" id="SSF52540">
    <property type="entry name" value="P-loop containing nucleoside triphosphate hydrolases"/>
    <property type="match status" value="1"/>
</dbReference>
<dbReference type="Pfam" id="PF01057">
    <property type="entry name" value="Parvo_NS1"/>
    <property type="match status" value="1"/>
</dbReference>
<dbReference type="GO" id="GO:0005524">
    <property type="term" value="F:ATP binding"/>
    <property type="evidence" value="ECO:0007669"/>
    <property type="project" value="UniProtKB-KW"/>
</dbReference>
<organism evidence="4">
    <name type="scientific">Triatoma infestans</name>
    <name type="common">Assassin bug</name>
    <dbReference type="NCBI Taxonomy" id="30076"/>
    <lineage>
        <taxon>Eukaryota</taxon>
        <taxon>Metazoa</taxon>
        <taxon>Ecdysozoa</taxon>
        <taxon>Arthropoda</taxon>
        <taxon>Hexapoda</taxon>
        <taxon>Insecta</taxon>
        <taxon>Pterygota</taxon>
        <taxon>Neoptera</taxon>
        <taxon>Paraneoptera</taxon>
        <taxon>Hemiptera</taxon>
        <taxon>Heteroptera</taxon>
        <taxon>Panheteroptera</taxon>
        <taxon>Cimicomorpha</taxon>
        <taxon>Reduviidae</taxon>
        <taxon>Triatominae</taxon>
        <taxon>Triatoma</taxon>
    </lineage>
</organism>
<evidence type="ECO:0000256" key="1">
    <source>
        <dbReference type="ARBA" id="ARBA00022741"/>
    </source>
</evidence>
<feature type="non-terminal residue" evidence="4">
    <location>
        <position position="1"/>
    </location>
</feature>
<dbReference type="AlphaFoldDB" id="A0A023EWM9"/>
<evidence type="ECO:0000313" key="4">
    <source>
        <dbReference type="EMBL" id="JAC13740.1"/>
    </source>
</evidence>
<dbReference type="PROSITE" id="PS51206">
    <property type="entry name" value="SF3_HELICASE_1"/>
    <property type="match status" value="1"/>
</dbReference>
<dbReference type="InterPro" id="IPR001257">
    <property type="entry name" value="Parvovirus_NS1_helicase"/>
</dbReference>
<dbReference type="EMBL" id="GBBI01004972">
    <property type="protein sequence ID" value="JAC13740.1"/>
    <property type="molecule type" value="mRNA"/>
</dbReference>
<keyword evidence="2" id="KW-0067">ATP-binding</keyword>
<dbReference type="Gene3D" id="3.40.50.300">
    <property type="entry name" value="P-loop containing nucleotide triphosphate hydrolases"/>
    <property type="match status" value="1"/>
</dbReference>
<dbReference type="GO" id="GO:0019079">
    <property type="term" value="P:viral genome replication"/>
    <property type="evidence" value="ECO:0007669"/>
    <property type="project" value="InterPro"/>
</dbReference>